<dbReference type="Pfam" id="PF13545">
    <property type="entry name" value="HTH_Crp_2"/>
    <property type="match status" value="1"/>
</dbReference>
<name>A0A166H3N2_SECCO</name>
<dbReference type="InterPro" id="IPR036388">
    <property type="entry name" value="WH-like_DNA-bd_sf"/>
</dbReference>
<evidence type="ECO:0000313" key="5">
    <source>
        <dbReference type="EMBL" id="KZL41407.1"/>
    </source>
</evidence>
<dbReference type="Proteomes" id="UP000076480">
    <property type="component" value="Unassembled WGS sequence"/>
</dbReference>
<dbReference type="OrthoDB" id="9810708at2"/>
<sequence>MVMNRTEYLLSQMEAAHAPVITKKRHTYLTYNGLEETNTYILKRGIVKNSIILQDGREFNLSYIAKPDVISLLRDEISKDTDQPFNVRIESDTAEFYKIDRVTFWQMVNKDDELNNYVKEYYRTKLSENILRSQQMIMGSKHDVVCTFMNQLVGLFGKRLPEHQGILIDFVVTNLDIAGFCGINSRSSVTRILTDLRAEGIIDIVGHKFVVKNISYLRDYVPM</sequence>
<evidence type="ECO:0000259" key="4">
    <source>
        <dbReference type="PROSITE" id="PS51063"/>
    </source>
</evidence>
<dbReference type="SUPFAM" id="SSF46785">
    <property type="entry name" value="Winged helix' DNA-binding domain"/>
    <property type="match status" value="1"/>
</dbReference>
<dbReference type="PROSITE" id="PS51063">
    <property type="entry name" value="HTH_CRP_2"/>
    <property type="match status" value="1"/>
</dbReference>
<dbReference type="InterPro" id="IPR012318">
    <property type="entry name" value="HTH_CRP"/>
</dbReference>
<keyword evidence="6" id="KW-1185">Reference proteome</keyword>
<dbReference type="PROSITE" id="PS00042">
    <property type="entry name" value="HTH_CRP_1"/>
    <property type="match status" value="1"/>
</dbReference>
<reference evidence="5 6" key="1">
    <citation type="submission" date="2015-02" db="EMBL/GenBank/DDBJ databases">
        <title>Draft genome sequence of Lactobacillus collinoides CUPV2371 isolated from a natural cider, the first genome sequence of a strain of this species.</title>
        <authorList>
            <person name="Puertas A.I."/>
            <person name="Spano G."/>
            <person name="Capozzi V."/>
            <person name="Lamontanara A."/>
            <person name="Orru L."/>
            <person name="Duenas M.T."/>
        </authorList>
    </citation>
    <scope>NUCLEOTIDE SEQUENCE [LARGE SCALE GENOMIC DNA]</scope>
    <source>
        <strain evidence="5 6">237</strain>
    </source>
</reference>
<dbReference type="InterPro" id="IPR018490">
    <property type="entry name" value="cNMP-bd_dom_sf"/>
</dbReference>
<organism evidence="5 6">
    <name type="scientific">Secundilactobacillus collinoides</name>
    <name type="common">Lactobacillus collinoides</name>
    <dbReference type="NCBI Taxonomy" id="33960"/>
    <lineage>
        <taxon>Bacteria</taxon>
        <taxon>Bacillati</taxon>
        <taxon>Bacillota</taxon>
        <taxon>Bacilli</taxon>
        <taxon>Lactobacillales</taxon>
        <taxon>Lactobacillaceae</taxon>
        <taxon>Secundilactobacillus</taxon>
    </lineage>
</organism>
<dbReference type="AlphaFoldDB" id="A0A166H3N2"/>
<keyword evidence="1" id="KW-0805">Transcription regulation</keyword>
<dbReference type="InterPro" id="IPR014710">
    <property type="entry name" value="RmlC-like_jellyroll"/>
</dbReference>
<dbReference type="Gene3D" id="2.60.120.10">
    <property type="entry name" value="Jelly Rolls"/>
    <property type="match status" value="1"/>
</dbReference>
<dbReference type="SMART" id="SM00419">
    <property type="entry name" value="HTH_CRP"/>
    <property type="match status" value="1"/>
</dbReference>
<evidence type="ECO:0000256" key="2">
    <source>
        <dbReference type="ARBA" id="ARBA00023125"/>
    </source>
</evidence>
<accession>A0A166H3N2</accession>
<comment type="caution">
    <text evidence="5">The sequence shown here is derived from an EMBL/GenBank/DDBJ whole genome shotgun (WGS) entry which is preliminary data.</text>
</comment>
<dbReference type="SUPFAM" id="SSF51206">
    <property type="entry name" value="cAMP-binding domain-like"/>
    <property type="match status" value="1"/>
</dbReference>
<dbReference type="RefSeq" id="WP_063285359.1">
    <property type="nucleotide sequence ID" value="NZ_JYDC01000036.1"/>
</dbReference>
<evidence type="ECO:0000256" key="3">
    <source>
        <dbReference type="ARBA" id="ARBA00023163"/>
    </source>
</evidence>
<dbReference type="PATRIC" id="fig|33960.6.peg.1842"/>
<dbReference type="EMBL" id="JYDC01000036">
    <property type="protein sequence ID" value="KZL41407.1"/>
    <property type="molecule type" value="Genomic_DNA"/>
</dbReference>
<feature type="domain" description="HTH crp-type" evidence="4">
    <location>
        <begin position="139"/>
        <end position="215"/>
    </location>
</feature>
<keyword evidence="3" id="KW-0804">Transcription</keyword>
<evidence type="ECO:0000313" key="6">
    <source>
        <dbReference type="Proteomes" id="UP000076480"/>
    </source>
</evidence>
<dbReference type="GO" id="GO:0003677">
    <property type="term" value="F:DNA binding"/>
    <property type="evidence" value="ECO:0007669"/>
    <property type="project" value="UniProtKB-KW"/>
</dbReference>
<dbReference type="GO" id="GO:0003700">
    <property type="term" value="F:DNA-binding transcription factor activity"/>
    <property type="evidence" value="ECO:0007669"/>
    <property type="project" value="InterPro"/>
</dbReference>
<dbReference type="InterPro" id="IPR036390">
    <property type="entry name" value="WH_DNA-bd_sf"/>
</dbReference>
<proteinExistence type="predicted"/>
<protein>
    <submittedName>
        <fullName evidence="5">Crp/Fnr family transcriptional regulator</fullName>
    </submittedName>
</protein>
<dbReference type="InterPro" id="IPR018335">
    <property type="entry name" value="Tscrpt_reg_HTH_Crp-type_CS"/>
</dbReference>
<keyword evidence="2" id="KW-0238">DNA-binding</keyword>
<gene>
    <name evidence="5" type="ORF">TY91_06490</name>
</gene>
<dbReference type="Gene3D" id="1.10.10.10">
    <property type="entry name" value="Winged helix-like DNA-binding domain superfamily/Winged helix DNA-binding domain"/>
    <property type="match status" value="1"/>
</dbReference>
<evidence type="ECO:0000256" key="1">
    <source>
        <dbReference type="ARBA" id="ARBA00023015"/>
    </source>
</evidence>